<accession>A0A8K0KG43</accession>
<evidence type="ECO:0008006" key="10">
    <source>
        <dbReference type="Google" id="ProtNLM"/>
    </source>
</evidence>
<name>A0A8K0KG43_LADFU</name>
<evidence type="ECO:0000313" key="8">
    <source>
        <dbReference type="EMBL" id="KAG8233708.1"/>
    </source>
</evidence>
<dbReference type="Gene3D" id="3.80.10.10">
    <property type="entry name" value="Ribonuclease Inhibitor"/>
    <property type="match status" value="7"/>
</dbReference>
<keyword evidence="6 7" id="KW-0472">Membrane</keyword>
<feature type="transmembrane region" description="Helical" evidence="7">
    <location>
        <begin position="12"/>
        <end position="31"/>
    </location>
</feature>
<dbReference type="PANTHER" id="PTHR45712:SF22">
    <property type="entry name" value="INSULIN-LIKE GROWTH FACTOR-BINDING PROTEIN COMPLEX ACID LABILE SUBUNIT"/>
    <property type="match status" value="1"/>
</dbReference>
<dbReference type="OrthoDB" id="1111193at2759"/>
<dbReference type="SMART" id="SM00369">
    <property type="entry name" value="LRR_TYP"/>
    <property type="match status" value="22"/>
</dbReference>
<dbReference type="FunFam" id="3.80.10.10:FF:001167">
    <property type="entry name" value="Chaoptin"/>
    <property type="match status" value="1"/>
</dbReference>
<evidence type="ECO:0000256" key="6">
    <source>
        <dbReference type="ARBA" id="ARBA00023136"/>
    </source>
</evidence>
<comment type="caution">
    <text evidence="8">The sequence shown here is derived from an EMBL/GenBank/DDBJ whole genome shotgun (WGS) entry which is preliminary data.</text>
</comment>
<dbReference type="PANTHER" id="PTHR45712">
    <property type="entry name" value="AGAP008170-PA"/>
    <property type="match status" value="1"/>
</dbReference>
<dbReference type="PROSITE" id="PS51450">
    <property type="entry name" value="LRR"/>
    <property type="match status" value="9"/>
</dbReference>
<evidence type="ECO:0000256" key="7">
    <source>
        <dbReference type="SAM" id="Phobius"/>
    </source>
</evidence>
<organism evidence="8 9">
    <name type="scientific">Ladona fulva</name>
    <name type="common">Scarce chaser dragonfly</name>
    <name type="synonym">Libellula fulva</name>
    <dbReference type="NCBI Taxonomy" id="123851"/>
    <lineage>
        <taxon>Eukaryota</taxon>
        <taxon>Metazoa</taxon>
        <taxon>Ecdysozoa</taxon>
        <taxon>Arthropoda</taxon>
        <taxon>Hexapoda</taxon>
        <taxon>Insecta</taxon>
        <taxon>Pterygota</taxon>
        <taxon>Palaeoptera</taxon>
        <taxon>Odonata</taxon>
        <taxon>Epiprocta</taxon>
        <taxon>Anisoptera</taxon>
        <taxon>Libelluloidea</taxon>
        <taxon>Libellulidae</taxon>
        <taxon>Ladona</taxon>
    </lineage>
</organism>
<keyword evidence="4" id="KW-0732">Signal</keyword>
<dbReference type="InterPro" id="IPR003591">
    <property type="entry name" value="Leu-rich_rpt_typical-subtyp"/>
</dbReference>
<dbReference type="Pfam" id="PF13855">
    <property type="entry name" value="LRR_8"/>
    <property type="match status" value="7"/>
</dbReference>
<dbReference type="PRINTS" id="PR00019">
    <property type="entry name" value="LEURICHRPT"/>
</dbReference>
<dbReference type="EMBL" id="KZ308741">
    <property type="protein sequence ID" value="KAG8233708.1"/>
    <property type="molecule type" value="Genomic_DNA"/>
</dbReference>
<reference evidence="8" key="1">
    <citation type="submission" date="2013-04" db="EMBL/GenBank/DDBJ databases">
        <authorList>
            <person name="Qu J."/>
            <person name="Murali S.C."/>
            <person name="Bandaranaike D."/>
            <person name="Bellair M."/>
            <person name="Blankenburg K."/>
            <person name="Chao H."/>
            <person name="Dinh H."/>
            <person name="Doddapaneni H."/>
            <person name="Downs B."/>
            <person name="Dugan-Rocha S."/>
            <person name="Elkadiri S."/>
            <person name="Gnanaolivu R.D."/>
            <person name="Hernandez B."/>
            <person name="Javaid M."/>
            <person name="Jayaseelan J.C."/>
            <person name="Lee S."/>
            <person name="Li M."/>
            <person name="Ming W."/>
            <person name="Munidasa M."/>
            <person name="Muniz J."/>
            <person name="Nguyen L."/>
            <person name="Ongeri F."/>
            <person name="Osuji N."/>
            <person name="Pu L.-L."/>
            <person name="Puazo M."/>
            <person name="Qu C."/>
            <person name="Quiroz J."/>
            <person name="Raj R."/>
            <person name="Weissenberger G."/>
            <person name="Xin Y."/>
            <person name="Zou X."/>
            <person name="Han Y."/>
            <person name="Richards S."/>
            <person name="Worley K."/>
            <person name="Muzny D."/>
            <person name="Gibbs R."/>
        </authorList>
    </citation>
    <scope>NUCLEOTIDE SEQUENCE</scope>
    <source>
        <strain evidence="8">Sampled in the wild</strain>
    </source>
</reference>
<keyword evidence="5" id="KW-0677">Repeat</keyword>
<evidence type="ECO:0000256" key="4">
    <source>
        <dbReference type="ARBA" id="ARBA00022729"/>
    </source>
</evidence>
<dbReference type="FunFam" id="3.80.10.10:FF:001164">
    <property type="entry name" value="GH01279p"/>
    <property type="match status" value="1"/>
</dbReference>
<dbReference type="InterPro" id="IPR050333">
    <property type="entry name" value="SLRP"/>
</dbReference>
<keyword evidence="3" id="KW-0433">Leucine-rich repeat</keyword>
<comment type="subcellular location">
    <subcellularLocation>
        <location evidence="1">Cell membrane</location>
    </subcellularLocation>
</comment>
<dbReference type="InterPro" id="IPR032675">
    <property type="entry name" value="LRR_dom_sf"/>
</dbReference>
<keyword evidence="7" id="KW-0812">Transmembrane</keyword>
<dbReference type="Proteomes" id="UP000792457">
    <property type="component" value="Unassembled WGS sequence"/>
</dbReference>
<gene>
    <name evidence="8" type="ORF">J437_LFUL014312</name>
</gene>
<sequence length="1389" mass="153858">MEPKTNGKMFVVRLGYTILVVAILLMTWAAMSGARDIPLPPSAYTAMKPPIPAVSPAAGVPPYSQVSSASAPLSAPGSSSVSSASSSSAAAVATVSYPPCYFNPLCSCSRAVPDLGIVLCRDVPLPRVPPAINESRVFMLHLQRNGLRQLEPYFLFGTGLYRLEVSENPMADLTDDAFSGLERSLWELALRYDRLVSVPSRALRYLQKLKLLDLTGNEISDLSSDSFRGVESSLQTLILADNSLTHLPPAALRELPLLHTLDLRRNSLLGLESQVFDGATSQRLAKVILSDNNLARIPYEAVAPLRSLKLLDLSHNRISHLGAQQVQMPSYDPTVPSSVAPAVANSVADVYPTGSSSVSPSSSSALYPTVSSALQAASTPDAEPLFEGKISLDALHLEYNQIGSLPPDSFRHFDVVNQTFLDGNPIEEIQGNALRDVRIRELSFRDCGITHVAPSALNGLQTFLQALDFGGNNISHLPPNFLNRFDSLRALSLKDTVLSEDPGESLLAPLAYSLHHLDLGGKTGSPPATPSLARLRGLRVLSLGRLQGGKNRLEPELFQSYGPDVEELRMVSAGLTGIPSHAFRHLRGLRRLDLSENSISSIENEAFDDIGHSLRALRLSRAITHSSLPTEPFRPLTELQVLDLGANRLRSIQESAFHFMRSLRTLSLQDNEIEELSRATFQPELHGALREIRLSFNSLGVLRTGTFSDLSSMEVLYLDDNRIARIEEGAFANLPRVRYIDLRGNKITTLADEAFQNLPELELLDMAYNSLNNLDLIAFDQVGTLSSFHLNVSHNSIDELTVNTSTFIRAVGPGNLIHANVRVLDLSYNNVSNIERGYMASLAMSLTHLHLRYNRLSNATREAFGSLPHLQWLDVGYNGLRTLEYDAFRGTRHLQVLYLDHNDLSDLPSEVFRTLASLRVVDLSHNRLRSLPDGLFQDATIERLDLSHNLLMRVPIAAFGSGQSPRTMREFDLSWNGISSLHGPDSVSRLKCTDLAQLQIVNRYTCTFCENPVKPSDKTGCGWVFALPQSLIWLDISHNRLPRLEDSAFAQLPRLESLFIGDNPSMDPRSRTFEGLQDNLLELSLEGLALSSTPDLPLPSLRYLDLSRNAITIMPAESTANLTSLRRLNVAENRLRALPATYHLHNLRSLLVPDNPLPAVTDVSLTGAERLEELDLRRLPLNSFEVGSLGKMKTLHTLRISPYREIRDFNISRLLRQNPGIRTLHIEGMRGPVLHIAIHNTSLTSLPNNFFRNMGRVRNVSLDVRNNTLKSVGNPSNSEFPGVHKKTFLTSLQMSGNPWNCDCELGWVETWERKKRLYLCTDENRYPDRECRGAPDDLRETRCDSRSNTSIVEVFKTDLECGWSSAVHISAHPILLTILFILPAVIDRV</sequence>
<protein>
    <recommendedName>
        <fullName evidence="10">Chaoptin</fullName>
    </recommendedName>
</protein>
<evidence type="ECO:0000256" key="5">
    <source>
        <dbReference type="ARBA" id="ARBA00022737"/>
    </source>
</evidence>
<evidence type="ECO:0000256" key="1">
    <source>
        <dbReference type="ARBA" id="ARBA00004236"/>
    </source>
</evidence>
<reference evidence="8" key="2">
    <citation type="submission" date="2017-10" db="EMBL/GenBank/DDBJ databases">
        <title>Ladona fulva Genome sequencing and assembly.</title>
        <authorList>
            <person name="Murali S."/>
            <person name="Richards S."/>
            <person name="Bandaranaike D."/>
            <person name="Bellair M."/>
            <person name="Blankenburg K."/>
            <person name="Chao H."/>
            <person name="Dinh H."/>
            <person name="Doddapaneni H."/>
            <person name="Dugan-Rocha S."/>
            <person name="Elkadiri S."/>
            <person name="Gnanaolivu R."/>
            <person name="Hernandez B."/>
            <person name="Skinner E."/>
            <person name="Javaid M."/>
            <person name="Lee S."/>
            <person name="Li M."/>
            <person name="Ming W."/>
            <person name="Munidasa M."/>
            <person name="Muniz J."/>
            <person name="Nguyen L."/>
            <person name="Hughes D."/>
            <person name="Osuji N."/>
            <person name="Pu L.-L."/>
            <person name="Puazo M."/>
            <person name="Qu C."/>
            <person name="Quiroz J."/>
            <person name="Raj R."/>
            <person name="Weissenberger G."/>
            <person name="Xin Y."/>
            <person name="Zou X."/>
            <person name="Han Y."/>
            <person name="Worley K."/>
            <person name="Muzny D."/>
            <person name="Gibbs R."/>
        </authorList>
    </citation>
    <scope>NUCLEOTIDE SEQUENCE</scope>
    <source>
        <strain evidence="8">Sampled in the wild</strain>
    </source>
</reference>
<evidence type="ECO:0000256" key="2">
    <source>
        <dbReference type="ARBA" id="ARBA00022475"/>
    </source>
</evidence>
<keyword evidence="7" id="KW-1133">Transmembrane helix</keyword>
<keyword evidence="2" id="KW-1003">Cell membrane</keyword>
<dbReference type="SMART" id="SM00364">
    <property type="entry name" value="LRR_BAC"/>
    <property type="match status" value="10"/>
</dbReference>
<dbReference type="GO" id="GO:0005886">
    <property type="term" value="C:plasma membrane"/>
    <property type="evidence" value="ECO:0007669"/>
    <property type="project" value="UniProtKB-SubCell"/>
</dbReference>
<keyword evidence="9" id="KW-1185">Reference proteome</keyword>
<dbReference type="InterPro" id="IPR001611">
    <property type="entry name" value="Leu-rich_rpt"/>
</dbReference>
<proteinExistence type="predicted"/>
<evidence type="ECO:0000256" key="3">
    <source>
        <dbReference type="ARBA" id="ARBA00022614"/>
    </source>
</evidence>
<evidence type="ECO:0000313" key="9">
    <source>
        <dbReference type="Proteomes" id="UP000792457"/>
    </source>
</evidence>
<dbReference type="SMART" id="SM00365">
    <property type="entry name" value="LRR_SD22"/>
    <property type="match status" value="12"/>
</dbReference>
<dbReference type="SUPFAM" id="SSF52058">
    <property type="entry name" value="L domain-like"/>
    <property type="match status" value="5"/>
</dbReference>
<dbReference type="GO" id="GO:0048468">
    <property type="term" value="P:cell development"/>
    <property type="evidence" value="ECO:0007669"/>
    <property type="project" value="UniProtKB-ARBA"/>
</dbReference>